<evidence type="ECO:0000256" key="1">
    <source>
        <dbReference type="ARBA" id="ARBA00004123"/>
    </source>
</evidence>
<dbReference type="PROSITE" id="PS00028">
    <property type="entry name" value="ZINC_FINGER_C2H2_1"/>
    <property type="match status" value="1"/>
</dbReference>
<dbReference type="GO" id="GO:0000978">
    <property type="term" value="F:RNA polymerase II cis-regulatory region sequence-specific DNA binding"/>
    <property type="evidence" value="ECO:0007669"/>
    <property type="project" value="TreeGrafter"/>
</dbReference>
<dbReference type="InterPro" id="IPR036236">
    <property type="entry name" value="Znf_C2H2_sf"/>
</dbReference>
<evidence type="ECO:0000256" key="2">
    <source>
        <dbReference type="ARBA" id="ARBA00022723"/>
    </source>
</evidence>
<keyword evidence="4 10" id="KW-0863">Zinc-finger</keyword>
<gene>
    <name evidence="12" type="ORF">TELCIR_20535</name>
</gene>
<accession>A0A2G9TL09</accession>
<keyword evidence="7" id="KW-0238">DNA-binding</keyword>
<dbReference type="GO" id="GO:0008270">
    <property type="term" value="F:zinc ion binding"/>
    <property type="evidence" value="ECO:0007669"/>
    <property type="project" value="UniProtKB-KW"/>
</dbReference>
<dbReference type="InterPro" id="IPR013087">
    <property type="entry name" value="Znf_C2H2_type"/>
</dbReference>
<evidence type="ECO:0000259" key="11">
    <source>
        <dbReference type="PROSITE" id="PS50157"/>
    </source>
</evidence>
<evidence type="ECO:0000256" key="6">
    <source>
        <dbReference type="ARBA" id="ARBA00023015"/>
    </source>
</evidence>
<evidence type="ECO:0000313" key="13">
    <source>
        <dbReference type="Proteomes" id="UP000230423"/>
    </source>
</evidence>
<dbReference type="SUPFAM" id="SSF57667">
    <property type="entry name" value="beta-beta-alpha zinc fingers"/>
    <property type="match status" value="1"/>
</dbReference>
<proteinExistence type="predicted"/>
<keyword evidence="13" id="KW-1185">Reference proteome</keyword>
<comment type="subcellular location">
    <subcellularLocation>
        <location evidence="1">Nucleus</location>
    </subcellularLocation>
</comment>
<name>A0A2G9TL09_TELCI</name>
<dbReference type="SMART" id="SM00355">
    <property type="entry name" value="ZnF_C2H2"/>
    <property type="match status" value="1"/>
</dbReference>
<dbReference type="FunFam" id="3.30.160.60:FF:000064">
    <property type="entry name" value="Early growth response protein 3"/>
    <property type="match status" value="1"/>
</dbReference>
<keyword evidence="6" id="KW-0805">Transcription regulation</keyword>
<feature type="non-terminal residue" evidence="12">
    <location>
        <position position="69"/>
    </location>
</feature>
<keyword evidence="3" id="KW-0677">Repeat</keyword>
<dbReference type="PANTHER" id="PTHR23235:SF120">
    <property type="entry name" value="KRUPPEL-LIKE FACTOR 15"/>
    <property type="match status" value="1"/>
</dbReference>
<dbReference type="AlphaFoldDB" id="A0A2G9TL09"/>
<evidence type="ECO:0000256" key="7">
    <source>
        <dbReference type="ARBA" id="ARBA00023125"/>
    </source>
</evidence>
<protein>
    <submittedName>
        <fullName evidence="12">Zinc finger, C2H2 type</fullName>
    </submittedName>
</protein>
<organism evidence="12 13">
    <name type="scientific">Teladorsagia circumcincta</name>
    <name type="common">Brown stomach worm</name>
    <name type="synonym">Ostertagia circumcincta</name>
    <dbReference type="NCBI Taxonomy" id="45464"/>
    <lineage>
        <taxon>Eukaryota</taxon>
        <taxon>Metazoa</taxon>
        <taxon>Ecdysozoa</taxon>
        <taxon>Nematoda</taxon>
        <taxon>Chromadorea</taxon>
        <taxon>Rhabditida</taxon>
        <taxon>Rhabditina</taxon>
        <taxon>Rhabditomorpha</taxon>
        <taxon>Strongyloidea</taxon>
        <taxon>Trichostrongylidae</taxon>
        <taxon>Teladorsagia</taxon>
    </lineage>
</organism>
<evidence type="ECO:0000313" key="12">
    <source>
        <dbReference type="EMBL" id="PIO58040.1"/>
    </source>
</evidence>
<evidence type="ECO:0000256" key="8">
    <source>
        <dbReference type="ARBA" id="ARBA00023163"/>
    </source>
</evidence>
<evidence type="ECO:0000256" key="5">
    <source>
        <dbReference type="ARBA" id="ARBA00022833"/>
    </source>
</evidence>
<dbReference type="EMBL" id="KZ362619">
    <property type="protein sequence ID" value="PIO58040.1"/>
    <property type="molecule type" value="Genomic_DNA"/>
</dbReference>
<sequence>MNFTGLVHVQFSVFTSQNIHERVHTGEKPYTCGYCGRGFSQSQTLTIHIRTHTGEKPYPCSVCGQEFRD</sequence>
<dbReference type="Gene3D" id="3.30.160.60">
    <property type="entry name" value="Classic Zinc Finger"/>
    <property type="match status" value="3"/>
</dbReference>
<keyword evidence="9" id="KW-0539">Nucleus</keyword>
<dbReference type="OrthoDB" id="9439903at2759"/>
<evidence type="ECO:0000256" key="3">
    <source>
        <dbReference type="ARBA" id="ARBA00022737"/>
    </source>
</evidence>
<dbReference type="GO" id="GO:0005634">
    <property type="term" value="C:nucleus"/>
    <property type="evidence" value="ECO:0007669"/>
    <property type="project" value="UniProtKB-SubCell"/>
</dbReference>
<keyword evidence="5" id="KW-0862">Zinc</keyword>
<evidence type="ECO:0000256" key="4">
    <source>
        <dbReference type="ARBA" id="ARBA00022771"/>
    </source>
</evidence>
<dbReference type="Pfam" id="PF00096">
    <property type="entry name" value="zf-C2H2"/>
    <property type="match status" value="1"/>
</dbReference>
<feature type="domain" description="C2H2-type" evidence="11">
    <location>
        <begin position="30"/>
        <end position="57"/>
    </location>
</feature>
<keyword evidence="8" id="KW-0804">Transcription</keyword>
<dbReference type="GO" id="GO:0000981">
    <property type="term" value="F:DNA-binding transcription factor activity, RNA polymerase II-specific"/>
    <property type="evidence" value="ECO:0007669"/>
    <property type="project" value="TreeGrafter"/>
</dbReference>
<evidence type="ECO:0000256" key="10">
    <source>
        <dbReference type="PROSITE-ProRule" id="PRU00042"/>
    </source>
</evidence>
<reference evidence="12 13" key="1">
    <citation type="submission" date="2015-09" db="EMBL/GenBank/DDBJ databases">
        <title>Draft genome of the parasitic nematode Teladorsagia circumcincta isolate WARC Sus (inbred).</title>
        <authorList>
            <person name="Mitreva M."/>
        </authorList>
    </citation>
    <scope>NUCLEOTIDE SEQUENCE [LARGE SCALE GENOMIC DNA]</scope>
    <source>
        <strain evidence="12 13">S</strain>
    </source>
</reference>
<dbReference type="PROSITE" id="PS50157">
    <property type="entry name" value="ZINC_FINGER_C2H2_2"/>
    <property type="match status" value="1"/>
</dbReference>
<dbReference type="Proteomes" id="UP000230423">
    <property type="component" value="Unassembled WGS sequence"/>
</dbReference>
<evidence type="ECO:0000256" key="9">
    <source>
        <dbReference type="ARBA" id="ARBA00023242"/>
    </source>
</evidence>
<keyword evidence="2" id="KW-0479">Metal-binding</keyword>
<dbReference type="PANTHER" id="PTHR23235">
    <property type="entry name" value="KRUEPPEL-LIKE TRANSCRIPTION FACTOR"/>
    <property type="match status" value="1"/>
</dbReference>